<dbReference type="Pfam" id="PF01984">
    <property type="entry name" value="dsDNA_bind"/>
    <property type="match status" value="1"/>
</dbReference>
<dbReference type="SUPFAM" id="SSF46950">
    <property type="entry name" value="Double-stranded DNA-binding domain"/>
    <property type="match status" value="1"/>
</dbReference>
<dbReference type="Proteomes" id="UP001498771">
    <property type="component" value="Unassembled WGS sequence"/>
</dbReference>
<evidence type="ECO:0008006" key="5">
    <source>
        <dbReference type="Google" id="ProtNLM"/>
    </source>
</evidence>
<feature type="compositionally biased region" description="Gly residues" evidence="2">
    <location>
        <begin position="24"/>
        <end position="35"/>
    </location>
</feature>
<comment type="caution">
    <text evidence="3">The sequence shown here is derived from an EMBL/GenBank/DDBJ whole genome shotgun (WGS) entry which is preliminary data.</text>
</comment>
<protein>
    <recommendedName>
        <fullName evidence="5">DNA-binding TFAR19-related protein</fullName>
    </recommendedName>
</protein>
<dbReference type="InterPro" id="IPR036883">
    <property type="entry name" value="PDCD5-like_sf"/>
</dbReference>
<comment type="similarity">
    <text evidence="1">Belongs to the PDCD5 family.</text>
</comment>
<reference evidence="3 4" key="1">
    <citation type="submission" date="2024-03" db="EMBL/GenBank/DDBJ databases">
        <title>Genome-scale model development and genomic sequencing of the oleaginous clade Lipomyces.</title>
        <authorList>
            <consortium name="Lawrence Berkeley National Laboratory"/>
            <person name="Czajka J.J."/>
            <person name="Han Y."/>
            <person name="Kim J."/>
            <person name="Mondo S.J."/>
            <person name="Hofstad B.A."/>
            <person name="Robles A."/>
            <person name="Haridas S."/>
            <person name="Riley R."/>
            <person name="LaButti K."/>
            <person name="Pangilinan J."/>
            <person name="Andreopoulos W."/>
            <person name="Lipzen A."/>
            <person name="Yan J."/>
            <person name="Wang M."/>
            <person name="Ng V."/>
            <person name="Grigoriev I.V."/>
            <person name="Spatafora J.W."/>
            <person name="Magnuson J.K."/>
            <person name="Baker S.E."/>
            <person name="Pomraning K.R."/>
        </authorList>
    </citation>
    <scope>NUCLEOTIDE SEQUENCE [LARGE SCALE GENOMIC DNA]</scope>
    <source>
        <strain evidence="3 4">Phaff 52-87</strain>
    </source>
</reference>
<accession>A0ABR1FAN6</accession>
<dbReference type="PIRSF" id="PIRSF015730">
    <property type="entry name" value="TFAR19"/>
    <property type="match status" value="1"/>
</dbReference>
<dbReference type="Gene3D" id="1.10.8.140">
    <property type="entry name" value="PDCD5-like"/>
    <property type="match status" value="1"/>
</dbReference>
<dbReference type="InterPro" id="IPR002836">
    <property type="entry name" value="PDCD5-like"/>
</dbReference>
<sequence length="140" mass="15497">MDDSELQAIRQARLQELQKQRGPRQGGAPAGGAAAGGADAARQANEDDARAAMIAQILTPAARERLSRVRIVRQQKAQGVEDLLIRMARTGQIQNRVDEDELISLLDQISQQESKANETKIVVSTRRYNYDDDDDLDLDL</sequence>
<evidence type="ECO:0000256" key="2">
    <source>
        <dbReference type="SAM" id="MobiDB-lite"/>
    </source>
</evidence>
<evidence type="ECO:0000313" key="4">
    <source>
        <dbReference type="Proteomes" id="UP001498771"/>
    </source>
</evidence>
<proteinExistence type="inferred from homology"/>
<gene>
    <name evidence="3" type="ORF">BZA70DRAFT_236421</name>
</gene>
<evidence type="ECO:0000256" key="1">
    <source>
        <dbReference type="ARBA" id="ARBA00010490"/>
    </source>
</evidence>
<dbReference type="EMBL" id="JBBJBU010000002">
    <property type="protein sequence ID" value="KAK7206921.1"/>
    <property type="molecule type" value="Genomic_DNA"/>
</dbReference>
<name>A0ABR1FAN6_9ASCO</name>
<dbReference type="PANTHER" id="PTHR10840:SF0">
    <property type="entry name" value="PROGRAMMED CELL DEATH PROTEIN 5"/>
    <property type="match status" value="1"/>
</dbReference>
<dbReference type="PANTHER" id="PTHR10840">
    <property type="entry name" value="PROGRAMMED CELL DEATH PROTEIN 5"/>
    <property type="match status" value="1"/>
</dbReference>
<evidence type="ECO:0000313" key="3">
    <source>
        <dbReference type="EMBL" id="KAK7206921.1"/>
    </source>
</evidence>
<dbReference type="GeneID" id="90035890"/>
<feature type="region of interest" description="Disordered" evidence="2">
    <location>
        <begin position="15"/>
        <end position="46"/>
    </location>
</feature>
<organism evidence="3 4">
    <name type="scientific">Myxozyma melibiosi</name>
    <dbReference type="NCBI Taxonomy" id="54550"/>
    <lineage>
        <taxon>Eukaryota</taxon>
        <taxon>Fungi</taxon>
        <taxon>Dikarya</taxon>
        <taxon>Ascomycota</taxon>
        <taxon>Saccharomycotina</taxon>
        <taxon>Lipomycetes</taxon>
        <taxon>Lipomycetales</taxon>
        <taxon>Lipomycetaceae</taxon>
        <taxon>Myxozyma</taxon>
    </lineage>
</organism>
<keyword evidence="4" id="KW-1185">Reference proteome</keyword>
<dbReference type="RefSeq" id="XP_064769954.1">
    <property type="nucleotide sequence ID" value="XM_064910378.1"/>
</dbReference>